<evidence type="ECO:0000313" key="3">
    <source>
        <dbReference type="Proteomes" id="UP001230207"/>
    </source>
</evidence>
<gene>
    <name evidence="2" type="ORF">QO002_000171</name>
</gene>
<proteinExistence type="predicted"/>
<reference evidence="2 3" key="1">
    <citation type="submission" date="2023-07" db="EMBL/GenBank/DDBJ databases">
        <title>Genomic Encyclopedia of Type Strains, Phase IV (KMG-IV): sequencing the most valuable type-strain genomes for metagenomic binning, comparative biology and taxonomic classification.</title>
        <authorList>
            <person name="Goeker M."/>
        </authorList>
    </citation>
    <scope>NUCLEOTIDE SEQUENCE [LARGE SCALE GENOMIC DNA]</scope>
    <source>
        <strain evidence="2 3">DSM 1112</strain>
    </source>
</reference>
<accession>A0ABU0BIF2</accession>
<dbReference type="RefSeq" id="WP_307225748.1">
    <property type="nucleotide sequence ID" value="NZ_JAUSVF010000001.1"/>
</dbReference>
<keyword evidence="3" id="KW-1185">Reference proteome</keyword>
<evidence type="ECO:0000313" key="2">
    <source>
        <dbReference type="EMBL" id="MDQ0318033.1"/>
    </source>
</evidence>
<protein>
    <submittedName>
        <fullName evidence="2">Uncharacterized protein</fullName>
    </submittedName>
</protein>
<dbReference type="Proteomes" id="UP001230207">
    <property type="component" value="Unassembled WGS sequence"/>
</dbReference>
<sequence length="230" mass="26590">MPDPIQRTPSEQVGKLILDEFLMPDRFEHPIRRRAADDLAHLHSNLAKEDKAALYHAMDKHIELGSMFAQSVITQSIKSENHEPIKSLEIRKFVIGQIPNIENSYYQAQIISEVTKEKLTPHQASFVVKNVLDYFEDQIRNLPQSERYSHDGDLDLRFHALEHTAEFHTDADRRRLAEMARADANLDNCLQNLNERTASAEGRQTASERHTQSVDDRHYDERPRGAERGR</sequence>
<feature type="compositionally biased region" description="Basic and acidic residues" evidence="1">
    <location>
        <begin position="206"/>
        <end position="230"/>
    </location>
</feature>
<evidence type="ECO:0000256" key="1">
    <source>
        <dbReference type="SAM" id="MobiDB-lite"/>
    </source>
</evidence>
<organism evidence="2 3">
    <name type="scientific">Pararhizobium capsulatum DSM 1112</name>
    <dbReference type="NCBI Taxonomy" id="1121113"/>
    <lineage>
        <taxon>Bacteria</taxon>
        <taxon>Pseudomonadati</taxon>
        <taxon>Pseudomonadota</taxon>
        <taxon>Alphaproteobacteria</taxon>
        <taxon>Hyphomicrobiales</taxon>
        <taxon>Rhizobiaceae</taxon>
        <taxon>Rhizobium/Agrobacterium group</taxon>
        <taxon>Pararhizobium</taxon>
    </lineage>
</organism>
<dbReference type="EMBL" id="JAUSVF010000001">
    <property type="protein sequence ID" value="MDQ0318033.1"/>
    <property type="molecule type" value="Genomic_DNA"/>
</dbReference>
<feature type="region of interest" description="Disordered" evidence="1">
    <location>
        <begin position="198"/>
        <end position="230"/>
    </location>
</feature>
<name>A0ABU0BIF2_9HYPH</name>
<comment type="caution">
    <text evidence="2">The sequence shown here is derived from an EMBL/GenBank/DDBJ whole genome shotgun (WGS) entry which is preliminary data.</text>
</comment>